<proteinExistence type="predicted"/>
<evidence type="ECO:0000313" key="1">
    <source>
        <dbReference type="EMBL" id="KAF2850262.1"/>
    </source>
</evidence>
<evidence type="ECO:0000313" key="2">
    <source>
        <dbReference type="Proteomes" id="UP000799423"/>
    </source>
</evidence>
<name>A0A6A7B4P2_9PLEO</name>
<sequence>MSLCAPGPYEELGSDPGRQRYGSVLIAVFENSSRRWSAVLGIIHLHASIQPWGGWRLAAFRESLTLSYDQEQHQPAEPRDYISAPCRPCSDHSKLSLINTVGRVYRRVRHVDSHTYESVRWVAREPPVADLVTGLSLTFTVAGPSNLPPT</sequence>
<dbReference type="EMBL" id="MU006307">
    <property type="protein sequence ID" value="KAF2850262.1"/>
    <property type="molecule type" value="Genomic_DNA"/>
</dbReference>
<accession>A0A6A7B4P2</accession>
<protein>
    <submittedName>
        <fullName evidence="1">Uncharacterized protein</fullName>
    </submittedName>
</protein>
<organism evidence="1 2">
    <name type="scientific">Plenodomus tracheiphilus IPT5</name>
    <dbReference type="NCBI Taxonomy" id="1408161"/>
    <lineage>
        <taxon>Eukaryota</taxon>
        <taxon>Fungi</taxon>
        <taxon>Dikarya</taxon>
        <taxon>Ascomycota</taxon>
        <taxon>Pezizomycotina</taxon>
        <taxon>Dothideomycetes</taxon>
        <taxon>Pleosporomycetidae</taxon>
        <taxon>Pleosporales</taxon>
        <taxon>Pleosporineae</taxon>
        <taxon>Leptosphaeriaceae</taxon>
        <taxon>Plenodomus</taxon>
    </lineage>
</organism>
<reference evidence="1" key="1">
    <citation type="submission" date="2020-01" db="EMBL/GenBank/DDBJ databases">
        <authorList>
            <consortium name="DOE Joint Genome Institute"/>
            <person name="Haridas S."/>
            <person name="Albert R."/>
            <person name="Binder M."/>
            <person name="Bloem J."/>
            <person name="Labutti K."/>
            <person name="Salamov A."/>
            <person name="Andreopoulos B."/>
            <person name="Baker S.E."/>
            <person name="Barry K."/>
            <person name="Bills G."/>
            <person name="Bluhm B.H."/>
            <person name="Cannon C."/>
            <person name="Castanera R."/>
            <person name="Culley D.E."/>
            <person name="Daum C."/>
            <person name="Ezra D."/>
            <person name="Gonzalez J.B."/>
            <person name="Henrissat B."/>
            <person name="Kuo A."/>
            <person name="Liang C."/>
            <person name="Lipzen A."/>
            <person name="Lutzoni F."/>
            <person name="Magnuson J."/>
            <person name="Mondo S."/>
            <person name="Nolan M."/>
            <person name="Ohm R."/>
            <person name="Pangilinan J."/>
            <person name="Park H.-J."/>
            <person name="Ramirez L."/>
            <person name="Alfaro M."/>
            <person name="Sun H."/>
            <person name="Tritt A."/>
            <person name="Yoshinaga Y."/>
            <person name="Zwiers L.-H."/>
            <person name="Turgeon B.G."/>
            <person name="Goodwin S.B."/>
            <person name="Spatafora J.W."/>
            <person name="Crous P.W."/>
            <person name="Grigoriev I.V."/>
        </authorList>
    </citation>
    <scope>NUCLEOTIDE SEQUENCE</scope>
    <source>
        <strain evidence="1">IPT5</strain>
    </source>
</reference>
<gene>
    <name evidence="1" type="ORF">T440DRAFT_109751</name>
</gene>
<keyword evidence="2" id="KW-1185">Reference proteome</keyword>
<dbReference type="Proteomes" id="UP000799423">
    <property type="component" value="Unassembled WGS sequence"/>
</dbReference>
<dbReference type="AlphaFoldDB" id="A0A6A7B4P2"/>